<comment type="subcellular location">
    <subcellularLocation>
        <location evidence="1">Cell membrane</location>
        <topology evidence="1">Multi-pass membrane protein</topology>
    </subcellularLocation>
</comment>
<accession>A0AA36N8P0</accession>
<feature type="transmembrane region" description="Helical" evidence="7">
    <location>
        <begin position="317"/>
        <end position="336"/>
    </location>
</feature>
<sequence length="429" mass="44223">MLRLARPQWRACRALRCGTAALSTSPDPKPGFVAAWKACRGEERKQLAVISVAGAALNLGFGVVIPALPVLSQELGFGATGVGLLLAAPSLARVVFNLPAGALVDSFGRVPCMIIGELFAALGCLGTALALSLSTMLPIRFMGGSGGALASAGSAAYLTDLTERPHLKPMRGTILGAQGGLIAAAYVVGPAVGGALTHLYGTQAAYCSVAALIGVCGGAYATLPETRPKEKAGSFRLAGAAKDWQELLKDHRQQALFAANLALFMNYSAMVTVMPLHAYHLFGMGAGEIGALFSVGSAVGIVLAPVVGTLSDRYGRVPLVAPSAILCGIGCLGVAMSQSSELFFAFYMIWSLGEAALAPLLSAYAADIAPKEHVGSAMSLSRQAGDLVSFVAPPLLGFMYDTSPGHAAMSLTSFMTILGAATFWKRTRQ</sequence>
<evidence type="ECO:0000256" key="6">
    <source>
        <dbReference type="ARBA" id="ARBA00023136"/>
    </source>
</evidence>
<feature type="transmembrane region" description="Helical" evidence="7">
    <location>
        <begin position="75"/>
        <end position="98"/>
    </location>
</feature>
<dbReference type="Pfam" id="PF07690">
    <property type="entry name" value="MFS_1"/>
    <property type="match status" value="1"/>
</dbReference>
<dbReference type="GO" id="GO:0022857">
    <property type="term" value="F:transmembrane transporter activity"/>
    <property type="evidence" value="ECO:0007669"/>
    <property type="project" value="InterPro"/>
</dbReference>
<dbReference type="SUPFAM" id="SSF103473">
    <property type="entry name" value="MFS general substrate transporter"/>
    <property type="match status" value="1"/>
</dbReference>
<evidence type="ECO:0000313" key="10">
    <source>
        <dbReference type="Proteomes" id="UP001178507"/>
    </source>
</evidence>
<feature type="domain" description="Major facilitator superfamily (MFS) profile" evidence="8">
    <location>
        <begin position="46"/>
        <end position="429"/>
    </location>
</feature>
<keyword evidence="6 7" id="KW-0472">Membrane</keyword>
<evidence type="ECO:0000256" key="1">
    <source>
        <dbReference type="ARBA" id="ARBA00004651"/>
    </source>
</evidence>
<dbReference type="InterPro" id="IPR011701">
    <property type="entry name" value="MFS"/>
</dbReference>
<dbReference type="AlphaFoldDB" id="A0AA36N8P0"/>
<dbReference type="PANTHER" id="PTHR23517">
    <property type="entry name" value="RESISTANCE PROTEIN MDTM, PUTATIVE-RELATED-RELATED"/>
    <property type="match status" value="1"/>
</dbReference>
<feature type="transmembrane region" description="Helical" evidence="7">
    <location>
        <begin position="139"/>
        <end position="158"/>
    </location>
</feature>
<evidence type="ECO:0000259" key="8">
    <source>
        <dbReference type="PROSITE" id="PS50850"/>
    </source>
</evidence>
<feature type="transmembrane region" description="Helical" evidence="7">
    <location>
        <begin position="110"/>
        <end position="133"/>
    </location>
</feature>
<dbReference type="GO" id="GO:0005886">
    <property type="term" value="C:plasma membrane"/>
    <property type="evidence" value="ECO:0007669"/>
    <property type="project" value="UniProtKB-SubCell"/>
</dbReference>
<organism evidence="9 10">
    <name type="scientific">Effrenium voratum</name>
    <dbReference type="NCBI Taxonomy" id="2562239"/>
    <lineage>
        <taxon>Eukaryota</taxon>
        <taxon>Sar</taxon>
        <taxon>Alveolata</taxon>
        <taxon>Dinophyceae</taxon>
        <taxon>Suessiales</taxon>
        <taxon>Symbiodiniaceae</taxon>
        <taxon>Effrenium</taxon>
    </lineage>
</organism>
<keyword evidence="10" id="KW-1185">Reference proteome</keyword>
<evidence type="ECO:0000256" key="4">
    <source>
        <dbReference type="ARBA" id="ARBA00022692"/>
    </source>
</evidence>
<feature type="transmembrane region" description="Helical" evidence="7">
    <location>
        <begin position="203"/>
        <end position="223"/>
    </location>
</feature>
<evidence type="ECO:0000256" key="3">
    <source>
        <dbReference type="ARBA" id="ARBA00022475"/>
    </source>
</evidence>
<dbReference type="CDD" id="cd17325">
    <property type="entry name" value="MFS_MdtG_SLC18_like"/>
    <property type="match status" value="1"/>
</dbReference>
<dbReference type="PANTHER" id="PTHR23517:SF2">
    <property type="entry name" value="MULTIDRUG RESISTANCE PROTEIN MDTH"/>
    <property type="match status" value="1"/>
</dbReference>
<feature type="transmembrane region" description="Helical" evidence="7">
    <location>
        <begin position="406"/>
        <end position="424"/>
    </location>
</feature>
<keyword evidence="5 7" id="KW-1133">Transmembrane helix</keyword>
<gene>
    <name evidence="9" type="ORF">EVOR1521_LOCUS22105</name>
</gene>
<name>A0AA36N8P0_9DINO</name>
<keyword evidence="4 7" id="KW-0812">Transmembrane</keyword>
<feature type="transmembrane region" description="Helical" evidence="7">
    <location>
        <begin position="47"/>
        <end position="69"/>
    </location>
</feature>
<evidence type="ECO:0000313" key="9">
    <source>
        <dbReference type="EMBL" id="CAJ1398272.1"/>
    </source>
</evidence>
<feature type="transmembrane region" description="Helical" evidence="7">
    <location>
        <begin position="289"/>
        <end position="310"/>
    </location>
</feature>
<evidence type="ECO:0000256" key="2">
    <source>
        <dbReference type="ARBA" id="ARBA00022448"/>
    </source>
</evidence>
<comment type="caution">
    <text evidence="9">The sequence shown here is derived from an EMBL/GenBank/DDBJ whole genome shotgun (WGS) entry which is preliminary data.</text>
</comment>
<dbReference type="InterPro" id="IPR050171">
    <property type="entry name" value="MFS_Transporters"/>
</dbReference>
<dbReference type="Proteomes" id="UP001178507">
    <property type="component" value="Unassembled WGS sequence"/>
</dbReference>
<evidence type="ECO:0000256" key="7">
    <source>
        <dbReference type="SAM" id="Phobius"/>
    </source>
</evidence>
<feature type="transmembrane region" description="Helical" evidence="7">
    <location>
        <begin position="255"/>
        <end position="277"/>
    </location>
</feature>
<dbReference type="InterPro" id="IPR036259">
    <property type="entry name" value="MFS_trans_sf"/>
</dbReference>
<proteinExistence type="predicted"/>
<evidence type="ECO:0000256" key="5">
    <source>
        <dbReference type="ARBA" id="ARBA00022989"/>
    </source>
</evidence>
<dbReference type="EMBL" id="CAUJNA010003294">
    <property type="protein sequence ID" value="CAJ1398272.1"/>
    <property type="molecule type" value="Genomic_DNA"/>
</dbReference>
<keyword evidence="3" id="KW-1003">Cell membrane</keyword>
<keyword evidence="2" id="KW-0813">Transport</keyword>
<protein>
    <recommendedName>
        <fullName evidence="8">Major facilitator superfamily (MFS) profile domain-containing protein</fullName>
    </recommendedName>
</protein>
<dbReference type="PROSITE" id="PS50850">
    <property type="entry name" value="MFS"/>
    <property type="match status" value="1"/>
</dbReference>
<reference evidence="9" key="1">
    <citation type="submission" date="2023-08" db="EMBL/GenBank/DDBJ databases">
        <authorList>
            <person name="Chen Y."/>
            <person name="Shah S."/>
            <person name="Dougan E. K."/>
            <person name="Thang M."/>
            <person name="Chan C."/>
        </authorList>
    </citation>
    <scope>NUCLEOTIDE SEQUENCE</scope>
</reference>
<feature type="transmembrane region" description="Helical" evidence="7">
    <location>
        <begin position="179"/>
        <end position="197"/>
    </location>
</feature>
<dbReference type="Gene3D" id="1.20.1250.20">
    <property type="entry name" value="MFS general substrate transporter like domains"/>
    <property type="match status" value="2"/>
</dbReference>
<dbReference type="InterPro" id="IPR020846">
    <property type="entry name" value="MFS_dom"/>
</dbReference>